<sequence>MILVILWQKTAFLVLPMKLDEFLEKQHHFQQVYVFTNDVGNLHIPRSVWIIDAYGFLGFHCESPWPRENDDSHDEDVVAFSTSGTTSQKSKVVAHGSASAHRLCTEYLNILVAHLVERVSEARTHHLVTSGLHTVDAWSLLMYSLVSDRTLIITESNSDVWAVSSLDRIAELVQLYDVAMIISNAQFIKSFLKYEIHNLYDISSLKVVSYTGSSLPKSVALQFKEVTGASIVEVYSSTEFGPISVNVLAHDDDEDLACGRTLKGISVKITNVDEETAETATGEWGNILLQGPVMCTQYLGDKITGSWTTNNWFRTGDIGMMDKQKRLHVAGPRDVLLKLNDRTVVTVLLENALVAHPCIEDTVVANMNGDLAAGVVVKDLMEMPTIDELNEFIQEKRLGMGPLTKVVQVDFIPRSETGKLMRSEVLFLLQSEDDNRSLKSVHCINKQ</sequence>
<dbReference type="Gene3D" id="3.30.300.30">
    <property type="match status" value="1"/>
</dbReference>
<dbReference type="OrthoDB" id="10253869at2759"/>
<dbReference type="InterPro" id="IPR000873">
    <property type="entry name" value="AMP-dep_synth/lig_dom"/>
</dbReference>
<feature type="domain" description="AMP-dependent synthetase/ligase" evidence="3">
    <location>
        <begin position="66"/>
        <end position="299"/>
    </location>
</feature>
<keyword evidence="5" id="KW-1185">Reference proteome</keyword>
<evidence type="ECO:0000313" key="4">
    <source>
        <dbReference type="EMBL" id="VDP31126.1"/>
    </source>
</evidence>
<evidence type="ECO:0000256" key="2">
    <source>
        <dbReference type="ARBA" id="ARBA00023140"/>
    </source>
</evidence>
<reference evidence="4 5" key="1">
    <citation type="submission" date="2018-11" db="EMBL/GenBank/DDBJ databases">
        <authorList>
            <consortium name="Pathogen Informatics"/>
        </authorList>
    </citation>
    <scope>NUCLEOTIDE SEQUENCE [LARGE SCALE GENOMIC DNA]</scope>
</reference>
<dbReference type="Gene3D" id="3.40.50.12780">
    <property type="entry name" value="N-terminal domain of ligase-like"/>
    <property type="match status" value="1"/>
</dbReference>
<dbReference type="GO" id="GO:0016405">
    <property type="term" value="F:CoA-ligase activity"/>
    <property type="evidence" value="ECO:0007669"/>
    <property type="project" value="TreeGrafter"/>
</dbReference>
<organism evidence="5 6">
    <name type="scientific">Heligmosomoides polygyrus</name>
    <name type="common">Parasitic roundworm</name>
    <dbReference type="NCBI Taxonomy" id="6339"/>
    <lineage>
        <taxon>Eukaryota</taxon>
        <taxon>Metazoa</taxon>
        <taxon>Ecdysozoa</taxon>
        <taxon>Nematoda</taxon>
        <taxon>Chromadorea</taxon>
        <taxon>Rhabditida</taxon>
        <taxon>Rhabditina</taxon>
        <taxon>Rhabditomorpha</taxon>
        <taxon>Strongyloidea</taxon>
        <taxon>Heligmosomidae</taxon>
        <taxon>Heligmosomoides</taxon>
    </lineage>
</organism>
<accession>A0A183GHZ6</accession>
<accession>A0A3P8GJV1</accession>
<dbReference type="Pfam" id="PF00501">
    <property type="entry name" value="AMP-binding"/>
    <property type="match status" value="1"/>
</dbReference>
<gene>
    <name evidence="4" type="ORF">HPBE_LOCUS22221</name>
</gene>
<name>A0A183GHZ6_HELPZ</name>
<keyword evidence="2" id="KW-0576">Peroxisome</keyword>
<dbReference type="GO" id="GO:0005777">
    <property type="term" value="C:peroxisome"/>
    <property type="evidence" value="ECO:0007669"/>
    <property type="project" value="UniProtKB-SubCell"/>
</dbReference>
<dbReference type="AlphaFoldDB" id="A0A183GHZ6"/>
<dbReference type="WBParaSite" id="HPBE_0002222301-mRNA-1">
    <property type="protein sequence ID" value="HPBE_0002222301-mRNA-1"/>
    <property type="gene ID" value="HPBE_0002222301"/>
</dbReference>
<dbReference type="SUPFAM" id="SSF56801">
    <property type="entry name" value="Acetyl-CoA synthetase-like"/>
    <property type="match status" value="1"/>
</dbReference>
<dbReference type="PANTHER" id="PTHR24096:SF341">
    <property type="entry name" value="AMP-DEPENDENT SYNTHETASE_LIGASE DOMAIN-CONTAINING PROTEIN"/>
    <property type="match status" value="1"/>
</dbReference>
<dbReference type="InterPro" id="IPR045851">
    <property type="entry name" value="AMP-bd_C_sf"/>
</dbReference>
<evidence type="ECO:0000256" key="1">
    <source>
        <dbReference type="ARBA" id="ARBA00004275"/>
    </source>
</evidence>
<dbReference type="Proteomes" id="UP000050761">
    <property type="component" value="Unassembled WGS sequence"/>
</dbReference>
<evidence type="ECO:0000313" key="5">
    <source>
        <dbReference type="Proteomes" id="UP000050761"/>
    </source>
</evidence>
<dbReference type="InterPro" id="IPR042099">
    <property type="entry name" value="ANL_N_sf"/>
</dbReference>
<protein>
    <submittedName>
        <fullName evidence="6">AMP-binding domain-containing protein</fullName>
    </submittedName>
</protein>
<evidence type="ECO:0000313" key="6">
    <source>
        <dbReference type="WBParaSite" id="HPBE_0002222301-mRNA-1"/>
    </source>
</evidence>
<dbReference type="PANTHER" id="PTHR24096">
    <property type="entry name" value="LONG-CHAIN-FATTY-ACID--COA LIGASE"/>
    <property type="match status" value="1"/>
</dbReference>
<proteinExistence type="predicted"/>
<evidence type="ECO:0000259" key="3">
    <source>
        <dbReference type="Pfam" id="PF00501"/>
    </source>
</evidence>
<dbReference type="EMBL" id="UZAH01033771">
    <property type="protein sequence ID" value="VDP31126.1"/>
    <property type="molecule type" value="Genomic_DNA"/>
</dbReference>
<comment type="subcellular location">
    <subcellularLocation>
        <location evidence="1">Peroxisome</location>
    </subcellularLocation>
</comment>
<reference evidence="6" key="2">
    <citation type="submission" date="2019-09" db="UniProtKB">
        <authorList>
            <consortium name="WormBaseParasite"/>
        </authorList>
    </citation>
    <scope>IDENTIFICATION</scope>
</reference>